<keyword evidence="2" id="KW-1185">Reference proteome</keyword>
<evidence type="ECO:0000313" key="2">
    <source>
        <dbReference type="Proteomes" id="UP000646827"/>
    </source>
</evidence>
<sequence>MVTEACQELQAFLGISNETGQTVYDLLHFYLSPTQPISEDPSCEVIGGEASLSISIGQIQNEEVARETEPLIFRYSNGCVMKTIAKQAGLSHFLPFYETGILPVPPVVE</sequence>
<dbReference type="Proteomes" id="UP000646827">
    <property type="component" value="Unassembled WGS sequence"/>
</dbReference>
<reference evidence="1 2" key="1">
    <citation type="submission" date="2020-12" db="EMBL/GenBank/DDBJ databases">
        <title>Metabolic potential, ecology and presence of endohyphal bacteria is reflected in genomic diversity of Mucoromycotina.</title>
        <authorList>
            <person name="Muszewska A."/>
            <person name="Okrasinska A."/>
            <person name="Steczkiewicz K."/>
            <person name="Drgas O."/>
            <person name="Orlowska M."/>
            <person name="Perlinska-Lenart U."/>
            <person name="Aleksandrzak-Piekarczyk T."/>
            <person name="Szatraj K."/>
            <person name="Zielenkiewicz U."/>
            <person name="Pilsyk S."/>
            <person name="Malc E."/>
            <person name="Mieczkowski P."/>
            <person name="Kruszewska J.S."/>
            <person name="Biernat P."/>
            <person name="Pawlowska J."/>
        </authorList>
    </citation>
    <scope>NUCLEOTIDE SEQUENCE [LARGE SCALE GENOMIC DNA]</scope>
    <source>
        <strain evidence="1 2">CBS 142.35</strain>
    </source>
</reference>
<dbReference type="AlphaFoldDB" id="A0A8H7RYN8"/>
<dbReference type="EMBL" id="JAEPRB010000244">
    <property type="protein sequence ID" value="KAG2218233.1"/>
    <property type="molecule type" value="Genomic_DNA"/>
</dbReference>
<dbReference type="OrthoDB" id="10411784at2759"/>
<accession>A0A8H7RYN8</accession>
<evidence type="ECO:0000313" key="1">
    <source>
        <dbReference type="EMBL" id="KAG2218233.1"/>
    </source>
</evidence>
<name>A0A8H7RYN8_9FUNG</name>
<gene>
    <name evidence="1" type="ORF">INT45_000775</name>
</gene>
<proteinExistence type="predicted"/>
<organism evidence="1 2">
    <name type="scientific">Circinella minor</name>
    <dbReference type="NCBI Taxonomy" id="1195481"/>
    <lineage>
        <taxon>Eukaryota</taxon>
        <taxon>Fungi</taxon>
        <taxon>Fungi incertae sedis</taxon>
        <taxon>Mucoromycota</taxon>
        <taxon>Mucoromycotina</taxon>
        <taxon>Mucoromycetes</taxon>
        <taxon>Mucorales</taxon>
        <taxon>Lichtheimiaceae</taxon>
        <taxon>Circinella</taxon>
    </lineage>
</organism>
<protein>
    <submittedName>
        <fullName evidence="1">Uncharacterized protein</fullName>
    </submittedName>
</protein>
<comment type="caution">
    <text evidence="1">The sequence shown here is derived from an EMBL/GenBank/DDBJ whole genome shotgun (WGS) entry which is preliminary data.</text>
</comment>